<dbReference type="Pfam" id="PF01042">
    <property type="entry name" value="Ribonuc_L-PSP"/>
    <property type="match status" value="1"/>
</dbReference>
<comment type="similarity">
    <text evidence="1">Belongs to the RutC family.</text>
</comment>
<evidence type="ECO:0000256" key="1">
    <source>
        <dbReference type="ARBA" id="ARBA00010552"/>
    </source>
</evidence>
<accession>A0A371J731</accession>
<dbReference type="GO" id="GO:0005829">
    <property type="term" value="C:cytosol"/>
    <property type="evidence" value="ECO:0007669"/>
    <property type="project" value="TreeGrafter"/>
</dbReference>
<dbReference type="GO" id="GO:0019239">
    <property type="term" value="F:deaminase activity"/>
    <property type="evidence" value="ECO:0007669"/>
    <property type="project" value="TreeGrafter"/>
</dbReference>
<dbReference type="OrthoDB" id="9803101at2"/>
<name>A0A371J731_9FIRM</name>
<dbReference type="SUPFAM" id="SSF55298">
    <property type="entry name" value="YjgF-like"/>
    <property type="match status" value="1"/>
</dbReference>
<dbReference type="PANTHER" id="PTHR11803:SF39">
    <property type="entry name" value="2-IMINOBUTANOATE_2-IMINOPROPANOATE DEAMINASE"/>
    <property type="match status" value="1"/>
</dbReference>
<keyword evidence="3" id="KW-1185">Reference proteome</keyword>
<dbReference type="NCBIfam" id="TIGR00004">
    <property type="entry name" value="Rid family detoxifying hydrolase"/>
    <property type="match status" value="1"/>
</dbReference>
<organism evidence="2 3">
    <name type="scientific">Romboutsia weinsteinii</name>
    <dbReference type="NCBI Taxonomy" id="2020949"/>
    <lineage>
        <taxon>Bacteria</taxon>
        <taxon>Bacillati</taxon>
        <taxon>Bacillota</taxon>
        <taxon>Clostridia</taxon>
        <taxon>Peptostreptococcales</taxon>
        <taxon>Peptostreptococcaceae</taxon>
        <taxon>Romboutsia</taxon>
    </lineage>
</organism>
<dbReference type="RefSeq" id="WP_094366374.1">
    <property type="nucleotide sequence ID" value="NZ_NOJY02000006.1"/>
</dbReference>
<sequence length="126" mass="13750">MLKKEIIVAKNAPAALGPYSHGVKVGDFIFTAGQIGLIPESGKLAEGVKEQTRQTLKNLSSILESCGSNLNNTLKVTVFVNDLNDFNDVNDVYKEFFTEECPGRSCVEVSRLPMDCLVEIELIALS</sequence>
<protein>
    <submittedName>
        <fullName evidence="2">RidA family protein</fullName>
    </submittedName>
</protein>
<dbReference type="CDD" id="cd00448">
    <property type="entry name" value="YjgF_YER057c_UK114_family"/>
    <property type="match status" value="1"/>
</dbReference>
<proteinExistence type="inferred from homology"/>
<gene>
    <name evidence="2" type="ORF">CHL78_004825</name>
</gene>
<dbReference type="InterPro" id="IPR006175">
    <property type="entry name" value="YjgF/YER057c/UK114"/>
</dbReference>
<dbReference type="PANTHER" id="PTHR11803">
    <property type="entry name" value="2-IMINOBUTANOATE/2-IMINOPROPANOATE DEAMINASE RIDA"/>
    <property type="match status" value="1"/>
</dbReference>
<dbReference type="FunFam" id="3.30.1330.40:FF:000001">
    <property type="entry name" value="L-PSP family endoribonuclease"/>
    <property type="match status" value="1"/>
</dbReference>
<evidence type="ECO:0000313" key="3">
    <source>
        <dbReference type="Proteomes" id="UP000215694"/>
    </source>
</evidence>
<dbReference type="AlphaFoldDB" id="A0A371J731"/>
<reference evidence="2 3" key="1">
    <citation type="journal article" date="2017" name="Genome Announc.">
        <title>Draft Genome Sequence of Romboutsia weinsteinii sp. nov. Strain CCRI-19649(T) Isolated from Surface Water.</title>
        <authorList>
            <person name="Maheux A.F."/>
            <person name="Boudreau D.K."/>
            <person name="Berube E."/>
            <person name="Boissinot M."/>
            <person name="Cantin P."/>
            <person name="Raymond F."/>
            <person name="Corbeil J."/>
            <person name="Omar R.F."/>
            <person name="Bergeron M.G."/>
        </authorList>
    </citation>
    <scope>NUCLEOTIDE SEQUENCE [LARGE SCALE GENOMIC DNA]</scope>
    <source>
        <strain evidence="2 3">CCRI-19649</strain>
    </source>
</reference>
<dbReference type="Gene3D" id="3.30.1330.40">
    <property type="entry name" value="RutC-like"/>
    <property type="match status" value="1"/>
</dbReference>
<dbReference type="EMBL" id="NOJY02000006">
    <property type="protein sequence ID" value="RDY28513.1"/>
    <property type="molecule type" value="Genomic_DNA"/>
</dbReference>
<evidence type="ECO:0000313" key="2">
    <source>
        <dbReference type="EMBL" id="RDY28513.1"/>
    </source>
</evidence>
<dbReference type="InterPro" id="IPR035959">
    <property type="entry name" value="RutC-like_sf"/>
</dbReference>
<dbReference type="InterPro" id="IPR006056">
    <property type="entry name" value="RidA"/>
</dbReference>
<dbReference type="Proteomes" id="UP000215694">
    <property type="component" value="Unassembled WGS sequence"/>
</dbReference>
<comment type="caution">
    <text evidence="2">The sequence shown here is derived from an EMBL/GenBank/DDBJ whole genome shotgun (WGS) entry which is preliminary data.</text>
</comment>